<dbReference type="GO" id="GO:0051539">
    <property type="term" value="F:4 iron, 4 sulfur cluster binding"/>
    <property type="evidence" value="ECO:0007669"/>
    <property type="project" value="UniProtKB-KW"/>
</dbReference>
<evidence type="ECO:0000256" key="5">
    <source>
        <dbReference type="ARBA" id="ARBA00023004"/>
    </source>
</evidence>
<evidence type="ECO:0000256" key="3">
    <source>
        <dbReference type="ARBA" id="ARBA00022691"/>
    </source>
</evidence>
<proteinExistence type="predicted"/>
<dbReference type="Pfam" id="PF04055">
    <property type="entry name" value="Radical_SAM"/>
    <property type="match status" value="1"/>
</dbReference>
<dbReference type="GO" id="GO:0003824">
    <property type="term" value="F:catalytic activity"/>
    <property type="evidence" value="ECO:0007669"/>
    <property type="project" value="InterPro"/>
</dbReference>
<dbReference type="PaxDb" id="273075-Ta0631m"/>
<name>Q9HKG8_THEAC</name>
<dbReference type="eggNOG" id="arCOG00938">
    <property type="taxonomic scope" value="Archaea"/>
</dbReference>
<dbReference type="FunCoup" id="Q9HKG8">
    <property type="interactions" value="56"/>
</dbReference>
<dbReference type="Proteomes" id="UP000001024">
    <property type="component" value="Chromosome"/>
</dbReference>
<dbReference type="InterPro" id="IPR013785">
    <property type="entry name" value="Aldolase_TIM"/>
</dbReference>
<gene>
    <name evidence="8" type="ordered locus">Ta0631</name>
</gene>
<evidence type="ECO:0000256" key="6">
    <source>
        <dbReference type="ARBA" id="ARBA00023014"/>
    </source>
</evidence>
<keyword evidence="4" id="KW-0479">Metal-binding</keyword>
<feature type="domain" description="Radical SAM core" evidence="7">
    <location>
        <begin position="39"/>
        <end position="255"/>
    </location>
</feature>
<evidence type="ECO:0000256" key="4">
    <source>
        <dbReference type="ARBA" id="ARBA00022723"/>
    </source>
</evidence>
<dbReference type="InterPro" id="IPR007197">
    <property type="entry name" value="rSAM"/>
</dbReference>
<keyword evidence="2" id="KW-0004">4Fe-4S</keyword>
<evidence type="ECO:0000256" key="1">
    <source>
        <dbReference type="ARBA" id="ARBA00001966"/>
    </source>
</evidence>
<keyword evidence="6" id="KW-0411">Iron-sulfur</keyword>
<dbReference type="SFLD" id="SFLDS00029">
    <property type="entry name" value="Radical_SAM"/>
    <property type="match status" value="1"/>
</dbReference>
<sequence>MDRLRFDHRVITENGNKQPLVMVINLSSISMAMMSYDFNSKPLLIFWETTKACGLKCEHCRASAILDALPGEMTFDQSINFLSHIKEFGKPYPIVILTGGDMLRKHRIWDIMDYLRSQEIPFSVSPAVTDLLTHEAILKFKEFGVSSVSISLDGMREVHEKVRGVAGVYDDTVKAIEDLISTGISMQINTVVMRSTVHDLPHVLKLIIDKGVKVWEVFFLIKTGRGIDREDLSPEEYENVNKFLLFATGYGIRIRTVESPIYRRITMQYGKNGLIKGGRLFDELREETVSLIGNPSKEYASSVIPTRDGFGIIFVGHDGEVYPSGFLPYSVGNVKDRSIVDIYRNSDLLNSIRNPDNLHGKCGLCEYRKVCGGSRARAFAYTGDPFGTDPSCIYEPSAVPE</sequence>
<dbReference type="PIRSF" id="PIRSF037420">
    <property type="entry name" value="PQQ_syn_pqqE"/>
    <property type="match status" value="1"/>
</dbReference>
<evidence type="ECO:0000313" key="8">
    <source>
        <dbReference type="EMBL" id="CAC11770.1"/>
    </source>
</evidence>
<dbReference type="GO" id="GO:0046872">
    <property type="term" value="F:metal ion binding"/>
    <property type="evidence" value="ECO:0007669"/>
    <property type="project" value="UniProtKB-KW"/>
</dbReference>
<evidence type="ECO:0000256" key="2">
    <source>
        <dbReference type="ARBA" id="ARBA00022485"/>
    </source>
</evidence>
<dbReference type="SFLD" id="SFLDG01067">
    <property type="entry name" value="SPASM/twitch_domain_containing"/>
    <property type="match status" value="1"/>
</dbReference>
<organism evidence="8 9">
    <name type="scientific">Thermoplasma acidophilum (strain ATCC 25905 / DSM 1728 / JCM 9062 / NBRC 15155 / AMRC-C165)</name>
    <dbReference type="NCBI Taxonomy" id="273075"/>
    <lineage>
        <taxon>Archaea</taxon>
        <taxon>Methanobacteriati</taxon>
        <taxon>Thermoplasmatota</taxon>
        <taxon>Thermoplasmata</taxon>
        <taxon>Thermoplasmatales</taxon>
        <taxon>Thermoplasmataceae</taxon>
        <taxon>Thermoplasma</taxon>
    </lineage>
</organism>
<evidence type="ECO:0000259" key="7">
    <source>
        <dbReference type="PROSITE" id="PS51918"/>
    </source>
</evidence>
<keyword evidence="3" id="KW-0949">S-adenosyl-L-methionine</keyword>
<protein>
    <submittedName>
        <fullName evidence="8">Coenzyme PQQ synthesis protein related protein</fullName>
    </submittedName>
</protein>
<dbReference type="Gene3D" id="3.20.20.70">
    <property type="entry name" value="Aldolase class I"/>
    <property type="match status" value="1"/>
</dbReference>
<dbReference type="EnsemblBacteria" id="CAC11770">
    <property type="protein sequence ID" value="CAC11770"/>
    <property type="gene ID" value="CAC11770"/>
</dbReference>
<dbReference type="PANTHER" id="PTHR11228">
    <property type="entry name" value="RADICAL SAM DOMAIN PROTEIN"/>
    <property type="match status" value="1"/>
</dbReference>
<dbReference type="AlphaFoldDB" id="Q9HKG8"/>
<dbReference type="EMBL" id="AL445064">
    <property type="protein sequence ID" value="CAC11770.1"/>
    <property type="molecule type" value="Genomic_DNA"/>
</dbReference>
<dbReference type="SFLD" id="SFLDG01386">
    <property type="entry name" value="main_SPASM_domain-containing"/>
    <property type="match status" value="1"/>
</dbReference>
<dbReference type="STRING" id="273075.gene:9571851"/>
<reference evidence="8 9" key="1">
    <citation type="journal article" date="2000" name="Nature">
        <title>The genome sequence of the thermoacidophilic scavenger Thermoplasma acidophilum.</title>
        <authorList>
            <person name="Ruepp A."/>
            <person name="Graml W."/>
            <person name="Santos-Martinez M.L."/>
            <person name="Koretke K.K."/>
            <person name="Volker C."/>
            <person name="Mewes H.W."/>
            <person name="Frishman D."/>
            <person name="Stocker S."/>
            <person name="Lupas A.N."/>
            <person name="Baumeister W."/>
        </authorList>
    </citation>
    <scope>NUCLEOTIDE SEQUENCE [LARGE SCALE GENOMIC DNA]</scope>
    <source>
        <strain evidence="9">ATCC 25905 / DSM 1728 / JCM 9062 / NBRC 15155 / AMRC-C165</strain>
    </source>
</reference>
<dbReference type="DNASU" id="1457030"/>
<dbReference type="PROSITE" id="PS51918">
    <property type="entry name" value="RADICAL_SAM"/>
    <property type="match status" value="1"/>
</dbReference>
<accession>Q9HKG8</accession>
<dbReference type="SUPFAM" id="SSF102114">
    <property type="entry name" value="Radical SAM enzymes"/>
    <property type="match status" value="1"/>
</dbReference>
<dbReference type="InterPro" id="IPR017200">
    <property type="entry name" value="PqqE-like"/>
</dbReference>
<keyword evidence="9" id="KW-1185">Reference proteome</keyword>
<dbReference type="KEGG" id="tac:Ta0631"/>
<dbReference type="InterPro" id="IPR058240">
    <property type="entry name" value="rSAM_sf"/>
</dbReference>
<dbReference type="CDD" id="cd21123">
    <property type="entry name" value="SPASM_MftC-like"/>
    <property type="match status" value="1"/>
</dbReference>
<comment type="cofactor">
    <cofactor evidence="1">
        <name>[4Fe-4S] cluster</name>
        <dbReference type="ChEBI" id="CHEBI:49883"/>
    </cofactor>
</comment>
<dbReference type="PANTHER" id="PTHR11228:SF34">
    <property type="entry name" value="TUNGSTEN-CONTAINING ALDEHYDE FERREDOXIN OXIDOREDUCTASE COFACTOR MODIFYING PROTEIN"/>
    <property type="match status" value="1"/>
</dbReference>
<dbReference type="InterPro" id="IPR050377">
    <property type="entry name" value="Radical_SAM_PqqE_MftC-like"/>
</dbReference>
<keyword evidence="5" id="KW-0408">Iron</keyword>
<dbReference type="NCBIfam" id="TIGR04053">
    <property type="entry name" value="TIGR04053 family radical SAM/SPASM domain-containing protein"/>
    <property type="match status" value="1"/>
</dbReference>
<dbReference type="Pfam" id="PF13186">
    <property type="entry name" value="SPASM"/>
    <property type="match status" value="1"/>
</dbReference>
<evidence type="ECO:0000313" key="9">
    <source>
        <dbReference type="Proteomes" id="UP000001024"/>
    </source>
</evidence>
<dbReference type="InterPro" id="IPR023885">
    <property type="entry name" value="4Fe4S-binding_SPASM_dom"/>
</dbReference>
<dbReference type="HOGENOM" id="CLU_009273_4_0_2"/>
<dbReference type="InParanoid" id="Q9HKG8"/>
<dbReference type="CDD" id="cd01335">
    <property type="entry name" value="Radical_SAM"/>
    <property type="match status" value="1"/>
</dbReference>